<keyword evidence="3" id="KW-1185">Reference proteome</keyword>
<accession>A0A395JK01</accession>
<gene>
    <name evidence="2" type="ORF">DFR28_1115</name>
</gene>
<dbReference type="InParanoid" id="A0A395JK01"/>
<protein>
    <submittedName>
        <fullName evidence="2">Uncharacterized protein</fullName>
    </submittedName>
</protein>
<keyword evidence="1" id="KW-0732">Signal</keyword>
<feature type="signal peptide" evidence="1">
    <location>
        <begin position="1"/>
        <end position="21"/>
    </location>
</feature>
<evidence type="ECO:0000313" key="3">
    <source>
        <dbReference type="Proteomes" id="UP000253083"/>
    </source>
</evidence>
<dbReference type="Proteomes" id="UP000253083">
    <property type="component" value="Unassembled WGS sequence"/>
</dbReference>
<evidence type="ECO:0000256" key="1">
    <source>
        <dbReference type="SAM" id="SignalP"/>
    </source>
</evidence>
<organism evidence="2 3">
    <name type="scientific">Arenicella xantha</name>
    <dbReference type="NCBI Taxonomy" id="644221"/>
    <lineage>
        <taxon>Bacteria</taxon>
        <taxon>Pseudomonadati</taxon>
        <taxon>Pseudomonadota</taxon>
        <taxon>Gammaproteobacteria</taxon>
        <taxon>Arenicellales</taxon>
        <taxon>Arenicellaceae</taxon>
        <taxon>Arenicella</taxon>
    </lineage>
</organism>
<dbReference type="EMBL" id="QNRT01000011">
    <property type="protein sequence ID" value="RBP47031.1"/>
    <property type="molecule type" value="Genomic_DNA"/>
</dbReference>
<dbReference type="AlphaFoldDB" id="A0A395JK01"/>
<evidence type="ECO:0000313" key="2">
    <source>
        <dbReference type="EMBL" id="RBP47031.1"/>
    </source>
</evidence>
<proteinExistence type="predicted"/>
<reference evidence="2 3" key="1">
    <citation type="submission" date="2018-06" db="EMBL/GenBank/DDBJ databases">
        <title>Genomic Encyclopedia of Type Strains, Phase IV (KMG-IV): sequencing the most valuable type-strain genomes for metagenomic binning, comparative biology and taxonomic classification.</title>
        <authorList>
            <person name="Goeker M."/>
        </authorList>
    </citation>
    <scope>NUCLEOTIDE SEQUENCE [LARGE SCALE GENOMIC DNA]</scope>
    <source>
        <strain evidence="2 3">DSM 24032</strain>
    </source>
</reference>
<sequence>MRRTLYFSFFFLLAYSQSCYAGNVQRTIIHTESLESGKWLEILGHPNYKELSYFRESAKLTIETCDFLSKTNCDYYIIREGRTCKNTIKVKASCKESKCEYQFEKTTLEQCLE</sequence>
<feature type="chain" id="PRO_5017475338" evidence="1">
    <location>
        <begin position="22"/>
        <end position="113"/>
    </location>
</feature>
<name>A0A395JK01_9GAMM</name>
<comment type="caution">
    <text evidence="2">The sequence shown here is derived from an EMBL/GenBank/DDBJ whole genome shotgun (WGS) entry which is preliminary data.</text>
</comment>